<evidence type="ECO:0000313" key="3">
    <source>
        <dbReference type="Proteomes" id="UP000008810"/>
    </source>
</evidence>
<reference evidence="1 2" key="1">
    <citation type="journal article" date="2010" name="Nature">
        <title>Genome sequencing and analysis of the model grass Brachypodium distachyon.</title>
        <authorList>
            <consortium name="International Brachypodium Initiative"/>
        </authorList>
    </citation>
    <scope>NUCLEOTIDE SEQUENCE [LARGE SCALE GENOMIC DNA]</scope>
    <source>
        <strain evidence="1 2">Bd21</strain>
    </source>
</reference>
<dbReference type="InParanoid" id="A0A2K2DMR5"/>
<evidence type="ECO:0000313" key="1">
    <source>
        <dbReference type="EMBL" id="PNT75567.1"/>
    </source>
</evidence>
<dbReference type="Gramene" id="PNT75567">
    <property type="protein sequence ID" value="PNT75567"/>
    <property type="gene ID" value="BRADI_1g34846v3"/>
</dbReference>
<keyword evidence="3" id="KW-1185">Reference proteome</keyword>
<dbReference type="PANTHER" id="PTHR35356">
    <property type="entry name" value="OS01G0156300 PROTEIN-RELATED"/>
    <property type="match status" value="1"/>
</dbReference>
<dbReference type="EnsemblPlants" id="PNT75567">
    <property type="protein sequence ID" value="PNT75567"/>
    <property type="gene ID" value="BRADI_1g34846v3"/>
</dbReference>
<evidence type="ECO:0000313" key="2">
    <source>
        <dbReference type="EnsemblPlants" id="PNT75567"/>
    </source>
</evidence>
<sequence length="192" mass="20689">MHQPTEQWRSVFQGEVLRALDDCLDARRHITDANRDQAEVLGPYADADADKLRSAAENIAKASRCLSASMAHMGAAEFLALRGCGRIPTEPVASAKLLHDGDDVRLALAKLQSAREHGRDALTRLRECGGHVQGVAFMLGGLPGAPFPAPHARASIESEISAVARELCYAHDRTVSMTALVIFATKPVARIQ</sequence>
<dbReference type="AlphaFoldDB" id="A0A2K2DMR5"/>
<proteinExistence type="predicted"/>
<dbReference type="Proteomes" id="UP000008810">
    <property type="component" value="Chromosome 1"/>
</dbReference>
<gene>
    <name evidence="1" type="ORF">BRADI_1g34846v3</name>
</gene>
<accession>A0A2K2DMR5</accession>
<organism evidence="1">
    <name type="scientific">Brachypodium distachyon</name>
    <name type="common">Purple false brome</name>
    <name type="synonym">Trachynia distachya</name>
    <dbReference type="NCBI Taxonomy" id="15368"/>
    <lineage>
        <taxon>Eukaryota</taxon>
        <taxon>Viridiplantae</taxon>
        <taxon>Streptophyta</taxon>
        <taxon>Embryophyta</taxon>
        <taxon>Tracheophyta</taxon>
        <taxon>Spermatophyta</taxon>
        <taxon>Magnoliopsida</taxon>
        <taxon>Liliopsida</taxon>
        <taxon>Poales</taxon>
        <taxon>Poaceae</taxon>
        <taxon>BOP clade</taxon>
        <taxon>Pooideae</taxon>
        <taxon>Stipodae</taxon>
        <taxon>Brachypodieae</taxon>
        <taxon>Brachypodium</taxon>
    </lineage>
</organism>
<reference evidence="2" key="3">
    <citation type="submission" date="2018-08" db="UniProtKB">
        <authorList>
            <consortium name="EnsemblPlants"/>
        </authorList>
    </citation>
    <scope>IDENTIFICATION</scope>
    <source>
        <strain evidence="2">cv. Bd21</strain>
    </source>
</reference>
<protein>
    <submittedName>
        <fullName evidence="1 2">Uncharacterized protein</fullName>
    </submittedName>
</protein>
<dbReference type="InterPro" id="IPR010535">
    <property type="entry name" value="DUF1110"/>
</dbReference>
<name>A0A2K2DMR5_BRADI</name>
<dbReference type="PANTHER" id="PTHR35356:SF4">
    <property type="entry name" value="BTR1"/>
    <property type="match status" value="1"/>
</dbReference>
<dbReference type="OrthoDB" id="696101at2759"/>
<dbReference type="Pfam" id="PF06533">
    <property type="entry name" value="DUF1110"/>
    <property type="match status" value="1"/>
</dbReference>
<reference evidence="1" key="2">
    <citation type="submission" date="2017-06" db="EMBL/GenBank/DDBJ databases">
        <title>WGS assembly of Brachypodium distachyon.</title>
        <authorList>
            <consortium name="The International Brachypodium Initiative"/>
            <person name="Lucas S."/>
            <person name="Harmon-Smith M."/>
            <person name="Lail K."/>
            <person name="Tice H."/>
            <person name="Grimwood J."/>
            <person name="Bruce D."/>
            <person name="Barry K."/>
            <person name="Shu S."/>
            <person name="Lindquist E."/>
            <person name="Wang M."/>
            <person name="Pitluck S."/>
            <person name="Vogel J.P."/>
            <person name="Garvin D.F."/>
            <person name="Mockler T.C."/>
            <person name="Schmutz J."/>
            <person name="Rokhsar D."/>
            <person name="Bevan M.W."/>
        </authorList>
    </citation>
    <scope>NUCLEOTIDE SEQUENCE</scope>
    <source>
        <strain evidence="1">Bd21</strain>
    </source>
</reference>
<dbReference type="EMBL" id="CM000880">
    <property type="protein sequence ID" value="PNT75567.1"/>
    <property type="molecule type" value="Genomic_DNA"/>
</dbReference>